<dbReference type="GO" id="GO:0003700">
    <property type="term" value="F:DNA-binding transcription factor activity"/>
    <property type="evidence" value="ECO:0007669"/>
    <property type="project" value="InterPro"/>
</dbReference>
<dbReference type="GO" id="GO:0045893">
    <property type="term" value="P:positive regulation of DNA-templated transcription"/>
    <property type="evidence" value="ECO:0007669"/>
    <property type="project" value="InterPro"/>
</dbReference>
<dbReference type="PANTHER" id="PTHR22952:SF385">
    <property type="entry name" value="ABSCISIC ACID-INSENSITIVE 5-LIKE PROTEIN 2"/>
    <property type="match status" value="1"/>
</dbReference>
<dbReference type="GO" id="GO:0005634">
    <property type="term" value="C:nucleus"/>
    <property type="evidence" value="ECO:0007669"/>
    <property type="project" value="UniProtKB-SubCell"/>
</dbReference>
<dbReference type="GO" id="GO:0003677">
    <property type="term" value="F:DNA binding"/>
    <property type="evidence" value="ECO:0007669"/>
    <property type="project" value="UniProtKB-KW"/>
</dbReference>
<evidence type="ECO:0000256" key="2">
    <source>
        <dbReference type="ARBA" id="ARBA00022682"/>
    </source>
</evidence>
<name>A0A2I0BCV9_9ASPA</name>
<evidence type="ECO:0000256" key="7">
    <source>
        <dbReference type="SAM" id="MobiDB-lite"/>
    </source>
</evidence>
<reference evidence="9 10" key="1">
    <citation type="journal article" date="2017" name="Nature">
        <title>The Apostasia genome and the evolution of orchids.</title>
        <authorList>
            <person name="Zhang G.Q."/>
            <person name="Liu K.W."/>
            <person name="Li Z."/>
            <person name="Lohaus R."/>
            <person name="Hsiao Y.Y."/>
            <person name="Niu S.C."/>
            <person name="Wang J.Y."/>
            <person name="Lin Y.C."/>
            <person name="Xu Q."/>
            <person name="Chen L.J."/>
            <person name="Yoshida K."/>
            <person name="Fujiwara S."/>
            <person name="Wang Z.W."/>
            <person name="Zhang Y.Q."/>
            <person name="Mitsuda N."/>
            <person name="Wang M."/>
            <person name="Liu G.H."/>
            <person name="Pecoraro L."/>
            <person name="Huang H.X."/>
            <person name="Xiao X.J."/>
            <person name="Lin M."/>
            <person name="Wu X.Y."/>
            <person name="Wu W.L."/>
            <person name="Chen Y.Y."/>
            <person name="Chang S.B."/>
            <person name="Sakamoto S."/>
            <person name="Ohme-Takagi M."/>
            <person name="Yagi M."/>
            <person name="Zeng S.J."/>
            <person name="Shen C.Y."/>
            <person name="Yeh C.M."/>
            <person name="Luo Y.B."/>
            <person name="Tsai W.C."/>
            <person name="Van de Peer Y."/>
            <person name="Liu Z.J."/>
        </authorList>
    </citation>
    <scope>NUCLEOTIDE SEQUENCE [LARGE SCALE GENOMIC DNA]</scope>
    <source>
        <strain evidence="10">cv. Shenzhen</strain>
        <tissue evidence="9">Stem</tissue>
    </source>
</reference>
<keyword evidence="4" id="KW-0238">DNA-binding</keyword>
<evidence type="ECO:0000313" key="9">
    <source>
        <dbReference type="EMBL" id="PKA65620.1"/>
    </source>
</evidence>
<dbReference type="InterPro" id="IPR043452">
    <property type="entry name" value="BZIP46-like"/>
</dbReference>
<dbReference type="InterPro" id="IPR046347">
    <property type="entry name" value="bZIP_sf"/>
</dbReference>
<keyword evidence="5" id="KW-0804">Transcription</keyword>
<sequence length="199" mass="22111">MNLDDLLKNVFPQEVNQSAPMELQQQKKSGGDLRRQGTLGEMTLEDFLLKAGVVAAEVSEEGRSDQGTLGFATWSPWMQQQNQQSGMRDYAPSRSVPQVMGMGLVAGYSEGRQVNASSPLLGTGSDPSSSGGKRLALEHVAEKTVERRKKRMIKNRESAARSRARKQARLSPLLAKFSQGQITKWPPQLTHNYILFYIF</sequence>
<evidence type="ECO:0000313" key="10">
    <source>
        <dbReference type="Proteomes" id="UP000236161"/>
    </source>
</evidence>
<dbReference type="Proteomes" id="UP000236161">
    <property type="component" value="Unassembled WGS sequence"/>
</dbReference>
<feature type="region of interest" description="Disordered" evidence="7">
    <location>
        <begin position="146"/>
        <end position="165"/>
    </location>
</feature>
<dbReference type="AlphaFoldDB" id="A0A2I0BCV9"/>
<dbReference type="STRING" id="1088818.A0A2I0BCV9"/>
<dbReference type="PANTHER" id="PTHR22952">
    <property type="entry name" value="CAMP-RESPONSE ELEMENT BINDING PROTEIN-RELATED"/>
    <property type="match status" value="1"/>
</dbReference>
<evidence type="ECO:0000256" key="6">
    <source>
        <dbReference type="ARBA" id="ARBA00023242"/>
    </source>
</evidence>
<protein>
    <submittedName>
        <fullName evidence="9">Abscisic acid-insensitive 5-like protein 2</fullName>
    </submittedName>
</protein>
<dbReference type="EMBL" id="KZ451891">
    <property type="protein sequence ID" value="PKA65620.1"/>
    <property type="molecule type" value="Genomic_DNA"/>
</dbReference>
<evidence type="ECO:0000256" key="1">
    <source>
        <dbReference type="ARBA" id="ARBA00004123"/>
    </source>
</evidence>
<keyword evidence="10" id="KW-1185">Reference proteome</keyword>
<keyword evidence="3" id="KW-0805">Transcription regulation</keyword>
<comment type="subcellular location">
    <subcellularLocation>
        <location evidence="1">Nucleus</location>
    </subcellularLocation>
</comment>
<dbReference type="Gene3D" id="1.20.5.170">
    <property type="match status" value="1"/>
</dbReference>
<dbReference type="SUPFAM" id="SSF57959">
    <property type="entry name" value="Leucine zipper domain"/>
    <property type="match status" value="1"/>
</dbReference>
<keyword evidence="2" id="KW-0938">Abscisic acid signaling pathway</keyword>
<evidence type="ECO:0000256" key="3">
    <source>
        <dbReference type="ARBA" id="ARBA00023015"/>
    </source>
</evidence>
<evidence type="ECO:0000256" key="5">
    <source>
        <dbReference type="ARBA" id="ARBA00023163"/>
    </source>
</evidence>
<dbReference type="GO" id="GO:0009738">
    <property type="term" value="P:abscisic acid-activated signaling pathway"/>
    <property type="evidence" value="ECO:0007669"/>
    <property type="project" value="UniProtKB-KW"/>
</dbReference>
<evidence type="ECO:0000259" key="8">
    <source>
        <dbReference type="PROSITE" id="PS00036"/>
    </source>
</evidence>
<accession>A0A2I0BCV9</accession>
<keyword evidence="6" id="KW-0539">Nucleus</keyword>
<dbReference type="PROSITE" id="PS00036">
    <property type="entry name" value="BZIP_BASIC"/>
    <property type="match status" value="1"/>
</dbReference>
<organism evidence="9 10">
    <name type="scientific">Apostasia shenzhenica</name>
    <dbReference type="NCBI Taxonomy" id="1088818"/>
    <lineage>
        <taxon>Eukaryota</taxon>
        <taxon>Viridiplantae</taxon>
        <taxon>Streptophyta</taxon>
        <taxon>Embryophyta</taxon>
        <taxon>Tracheophyta</taxon>
        <taxon>Spermatophyta</taxon>
        <taxon>Magnoliopsida</taxon>
        <taxon>Liliopsida</taxon>
        <taxon>Asparagales</taxon>
        <taxon>Orchidaceae</taxon>
        <taxon>Apostasioideae</taxon>
        <taxon>Apostasia</taxon>
    </lineage>
</organism>
<proteinExistence type="predicted"/>
<evidence type="ECO:0000256" key="4">
    <source>
        <dbReference type="ARBA" id="ARBA00023125"/>
    </source>
</evidence>
<feature type="domain" description="BZIP" evidence="8">
    <location>
        <begin position="150"/>
        <end position="165"/>
    </location>
</feature>
<gene>
    <name evidence="9" type="primary">DPBF3</name>
    <name evidence="9" type="ORF">AXF42_Ash020550</name>
</gene>
<dbReference type="OrthoDB" id="644067at2759"/>
<dbReference type="InterPro" id="IPR004827">
    <property type="entry name" value="bZIP"/>
</dbReference>